<dbReference type="RefSeq" id="XP_067760421.1">
    <property type="nucleotide sequence ID" value="XM_067912364.1"/>
</dbReference>
<comment type="caution">
    <text evidence="1">The sequence shown here is derived from an EMBL/GenBank/DDBJ whole genome shotgun (WGS) entry which is preliminary data.</text>
</comment>
<reference evidence="1 2" key="1">
    <citation type="journal article" date="2014" name="PLoS Genet.">
        <title>The Genome of Spironucleus salmonicida Highlights a Fish Pathogen Adapted to Fluctuating Environments.</title>
        <authorList>
            <person name="Xu F."/>
            <person name="Jerlstrom-Hultqvist J."/>
            <person name="Einarsson E."/>
            <person name="Astvaldsson A."/>
            <person name="Svard S.G."/>
            <person name="Andersson J.O."/>
        </authorList>
    </citation>
    <scope>NUCLEOTIDE SEQUENCE [LARGE SCALE GENOMIC DNA]</scope>
    <source>
        <strain evidence="1 2">ATCC 50377</strain>
    </source>
</reference>
<sequence length="72" mass="8444">MPPFKLIQQRDNEPQIEHFSPNLLTQVIQVVQRTDPTIVFYWNSRMLTRYPRPSYTAAVIDNSLIGMQPCTH</sequence>
<protein>
    <submittedName>
        <fullName evidence="1">Uncharacterized protein</fullName>
    </submittedName>
</protein>
<accession>A0A9P8LKC2</accession>
<keyword evidence="2" id="KW-1185">Reference proteome</keyword>
<evidence type="ECO:0000313" key="2">
    <source>
        <dbReference type="Proteomes" id="UP000018208"/>
    </source>
</evidence>
<name>A0A9P8LKC2_9EUKA</name>
<dbReference type="AlphaFoldDB" id="A0A9P8LKC2"/>
<proteinExistence type="predicted"/>
<dbReference type="Proteomes" id="UP000018208">
    <property type="component" value="Unassembled WGS sequence"/>
</dbReference>
<dbReference type="EMBL" id="AUWU02000009">
    <property type="protein sequence ID" value="KAH0569648.1"/>
    <property type="molecule type" value="Genomic_DNA"/>
</dbReference>
<organism evidence="1 2">
    <name type="scientific">Spironucleus salmonicida</name>
    <dbReference type="NCBI Taxonomy" id="348837"/>
    <lineage>
        <taxon>Eukaryota</taxon>
        <taxon>Metamonada</taxon>
        <taxon>Diplomonadida</taxon>
        <taxon>Hexamitidae</taxon>
        <taxon>Hexamitinae</taxon>
        <taxon>Spironucleus</taxon>
    </lineage>
</organism>
<evidence type="ECO:0000313" key="1">
    <source>
        <dbReference type="EMBL" id="KAH0569648.1"/>
    </source>
</evidence>
<gene>
    <name evidence="1" type="ORF">SS50377_28604</name>
</gene>
<dbReference type="GeneID" id="94302627"/>
<dbReference type="KEGG" id="ssao:94302627"/>